<organism evidence="1">
    <name type="scientific">Anguilla anguilla</name>
    <name type="common">European freshwater eel</name>
    <name type="synonym">Muraena anguilla</name>
    <dbReference type="NCBI Taxonomy" id="7936"/>
    <lineage>
        <taxon>Eukaryota</taxon>
        <taxon>Metazoa</taxon>
        <taxon>Chordata</taxon>
        <taxon>Craniata</taxon>
        <taxon>Vertebrata</taxon>
        <taxon>Euteleostomi</taxon>
        <taxon>Actinopterygii</taxon>
        <taxon>Neopterygii</taxon>
        <taxon>Teleostei</taxon>
        <taxon>Anguilliformes</taxon>
        <taxon>Anguillidae</taxon>
        <taxon>Anguilla</taxon>
    </lineage>
</organism>
<accession>A0A0E9S816</accession>
<dbReference type="AlphaFoldDB" id="A0A0E9S816"/>
<reference evidence="1" key="2">
    <citation type="journal article" date="2015" name="Fish Shellfish Immunol.">
        <title>Early steps in the European eel (Anguilla anguilla)-Vibrio vulnificus interaction in the gills: Role of the RtxA13 toxin.</title>
        <authorList>
            <person name="Callol A."/>
            <person name="Pajuelo D."/>
            <person name="Ebbesson L."/>
            <person name="Teles M."/>
            <person name="MacKenzie S."/>
            <person name="Amaro C."/>
        </authorList>
    </citation>
    <scope>NUCLEOTIDE SEQUENCE</scope>
</reference>
<proteinExistence type="predicted"/>
<protein>
    <submittedName>
        <fullName evidence="1">Uncharacterized protein</fullName>
    </submittedName>
</protein>
<reference evidence="1" key="1">
    <citation type="submission" date="2014-11" db="EMBL/GenBank/DDBJ databases">
        <authorList>
            <person name="Amaro Gonzalez C."/>
        </authorList>
    </citation>
    <scope>NUCLEOTIDE SEQUENCE</scope>
</reference>
<sequence length="62" mass="6975">MQIEYMSMVCCDILTVRWLWKGACNAPLSVNTECSPLVCASGMLLVRVMALRFSRTVVLHLN</sequence>
<evidence type="ECO:0000313" key="1">
    <source>
        <dbReference type="EMBL" id="JAH37574.1"/>
    </source>
</evidence>
<name>A0A0E9S816_ANGAN</name>
<dbReference type="EMBL" id="GBXM01071003">
    <property type="protein sequence ID" value="JAH37574.1"/>
    <property type="molecule type" value="Transcribed_RNA"/>
</dbReference>